<keyword evidence="26" id="KW-0812">Transmembrane</keyword>
<dbReference type="PRINTS" id="PR00385">
    <property type="entry name" value="P450"/>
</dbReference>
<accession>A0A0A7DZ71</accession>
<evidence type="ECO:0000256" key="19">
    <source>
        <dbReference type="ARBA" id="ARBA00047702"/>
    </source>
</evidence>
<sequence>MKCLLEYCPFRDLPLIFSVPLTVALVLILAVAANLFSQLCYRVMFPYRAPIVPYLFPWVGSAVSYGQAPYEFFEENRKKYGDIFAFVLCGRVMTVCLGPRGHDFVFNAKLADVSAEEAYKHLTTPVFGKGVIYDCPNSRLMEQKKFAKQALTRDAFNSYVPKIVKEVTDYMSNREKFPGPGELLNVLNVTPELTIYTASRTLMGDEMRAKFSKRTAQLYGDLDKGFKPLNFVFPNLPLPYYKRRDIAREEIKGQYLEVIKRRRTEETEAYQRDLIDAIMNSSTYRDGVQMTDEEIASLCIGILMGGQHTSAATSAWILLHLGQDTRYQDLLFEEQERVLQGHDLSYDDLLEMPLLTAIIRETLRLHAPLHSIFRQVMRPLPLPGSSLSIPKGHYVMVSPGHTHTHDDWFKEASRFYPERWLDTDEVEKLTHASKTETIDYGFGSVSKGASSPFLPFGAGRHRCIGEQFAMLQLGTIIITLVRKIKWTLPEGNRVPEIDFESMVTLPKDPADIIYTVR</sequence>
<evidence type="ECO:0000256" key="26">
    <source>
        <dbReference type="SAM" id="Phobius"/>
    </source>
</evidence>
<dbReference type="PANTHER" id="PTHR24304:SF2">
    <property type="entry name" value="24-HYDROXYCHOLESTEROL 7-ALPHA-HYDROXYLASE"/>
    <property type="match status" value="1"/>
</dbReference>
<evidence type="ECO:0000256" key="2">
    <source>
        <dbReference type="ARBA" id="ARBA00004370"/>
    </source>
</evidence>
<dbReference type="GO" id="GO:0008398">
    <property type="term" value="F:sterol 14-demethylase activity"/>
    <property type="evidence" value="ECO:0007669"/>
    <property type="project" value="UniProtKB-EC"/>
</dbReference>
<evidence type="ECO:0000256" key="8">
    <source>
        <dbReference type="ARBA" id="ARBA00023033"/>
    </source>
</evidence>
<organism evidence="27">
    <name type="scientific">Wickerhamiella domercqiae</name>
    <name type="common">Yeast</name>
    <dbReference type="NCBI Taxonomy" id="45788"/>
    <lineage>
        <taxon>Eukaryota</taxon>
        <taxon>Fungi</taxon>
        <taxon>Dikarya</taxon>
        <taxon>Ascomycota</taxon>
        <taxon>Saccharomycotina</taxon>
        <taxon>Dipodascomycetes</taxon>
        <taxon>Dipodascales</taxon>
        <taxon>Trichomonascaceae</taxon>
        <taxon>Wickerhamiella</taxon>
    </lineage>
</organism>
<dbReference type="Gene3D" id="1.10.630.10">
    <property type="entry name" value="Cytochrome P450"/>
    <property type="match status" value="1"/>
</dbReference>
<evidence type="ECO:0000256" key="22">
    <source>
        <dbReference type="ARBA" id="ARBA00049163"/>
    </source>
</evidence>
<feature type="binding site" description="axial binding residue" evidence="24">
    <location>
        <position position="463"/>
    </location>
    <ligand>
        <name>heme</name>
        <dbReference type="ChEBI" id="CHEBI:30413"/>
    </ligand>
    <ligandPart>
        <name>Fe</name>
        <dbReference type="ChEBI" id="CHEBI:18248"/>
    </ligandPart>
</feature>
<evidence type="ECO:0000256" key="11">
    <source>
        <dbReference type="ARBA" id="ARBA00038974"/>
    </source>
</evidence>
<evidence type="ECO:0000313" key="27">
    <source>
        <dbReference type="EMBL" id="AIY55347.1"/>
    </source>
</evidence>
<evidence type="ECO:0000256" key="10">
    <source>
        <dbReference type="ARBA" id="ARBA00037887"/>
    </source>
</evidence>
<evidence type="ECO:0000256" key="6">
    <source>
        <dbReference type="ARBA" id="ARBA00023002"/>
    </source>
</evidence>
<evidence type="ECO:0000256" key="15">
    <source>
        <dbReference type="ARBA" id="ARBA00043156"/>
    </source>
</evidence>
<dbReference type="PANTHER" id="PTHR24304">
    <property type="entry name" value="CYTOCHROME P450 FAMILY 7"/>
    <property type="match status" value="1"/>
</dbReference>
<dbReference type="PRINTS" id="PR00465">
    <property type="entry name" value="EP450IV"/>
</dbReference>
<keyword evidence="5 24" id="KW-0479">Metal-binding</keyword>
<dbReference type="GO" id="GO:0016020">
    <property type="term" value="C:membrane"/>
    <property type="evidence" value="ECO:0007669"/>
    <property type="project" value="UniProtKB-SubCell"/>
</dbReference>
<evidence type="ECO:0000256" key="1">
    <source>
        <dbReference type="ARBA" id="ARBA00001971"/>
    </source>
</evidence>
<evidence type="ECO:0000256" key="23">
    <source>
        <dbReference type="ARBA" id="ARBA00049450"/>
    </source>
</evidence>
<comment type="pathway">
    <text evidence="10">Steroid biosynthesis; zymosterol biosynthesis; zymosterol from lanosterol: step 1/6.</text>
</comment>
<comment type="catalytic activity">
    <reaction evidence="17">
        <text>a 14alpha-hydroxymethyl steroid + reduced [NADPH--hemoprotein reductase] + O2 = a 14alpha-formyl steroid + oxidized [NADPH--hemoprotein reductase] + 2 H2O + H(+)</text>
        <dbReference type="Rhea" id="RHEA:68064"/>
        <dbReference type="Rhea" id="RHEA-COMP:11964"/>
        <dbReference type="Rhea" id="RHEA-COMP:11965"/>
        <dbReference type="ChEBI" id="CHEBI:15377"/>
        <dbReference type="ChEBI" id="CHEBI:15378"/>
        <dbReference type="ChEBI" id="CHEBI:15379"/>
        <dbReference type="ChEBI" id="CHEBI:57618"/>
        <dbReference type="ChEBI" id="CHEBI:58210"/>
        <dbReference type="ChEBI" id="CHEBI:176901"/>
        <dbReference type="ChEBI" id="CHEBI:176902"/>
    </reaction>
    <physiologicalReaction direction="left-to-right" evidence="17">
        <dbReference type="Rhea" id="RHEA:68065"/>
    </physiologicalReaction>
</comment>
<dbReference type="SUPFAM" id="SSF48264">
    <property type="entry name" value="Cytochrome P450"/>
    <property type="match status" value="1"/>
</dbReference>
<dbReference type="InterPro" id="IPR002403">
    <property type="entry name" value="Cyt_P450_E_grp-IV"/>
</dbReference>
<evidence type="ECO:0000256" key="18">
    <source>
        <dbReference type="ARBA" id="ARBA00047670"/>
    </source>
</evidence>
<dbReference type="InterPro" id="IPR050529">
    <property type="entry name" value="CYP450_sterol_14alpha_dmase"/>
</dbReference>
<reference evidence="27" key="1">
    <citation type="submission" date="2014-09" db="EMBL/GenBank/DDBJ databases">
        <title>The utilization of different n-alkanes by Wickerhamiella domercqiae var. sophorolipid CGMCC 1576 and the inducible expression of cytochrome P450 by n-alkanes.</title>
        <authorList>
            <person name="Li W."/>
            <person name="Song X."/>
        </authorList>
    </citation>
    <scope>NUCLEOTIDE SEQUENCE</scope>
</reference>
<dbReference type="InterPro" id="IPR001128">
    <property type="entry name" value="Cyt_P450"/>
</dbReference>
<proteinExistence type="inferred from homology"/>
<comment type="similarity">
    <text evidence="3 25">Belongs to the cytochrome P450 family.</text>
</comment>
<dbReference type="Pfam" id="PF00067">
    <property type="entry name" value="p450"/>
    <property type="match status" value="1"/>
</dbReference>
<evidence type="ECO:0000256" key="3">
    <source>
        <dbReference type="ARBA" id="ARBA00010617"/>
    </source>
</evidence>
<evidence type="ECO:0000256" key="4">
    <source>
        <dbReference type="ARBA" id="ARBA00022617"/>
    </source>
</evidence>
<evidence type="ECO:0000256" key="21">
    <source>
        <dbReference type="ARBA" id="ARBA00048866"/>
    </source>
</evidence>
<name>A0A0A7DZ71_WICDO</name>
<dbReference type="EC" id="1.14.14.154" evidence="11"/>
<keyword evidence="8 25" id="KW-0503">Monooxygenase</keyword>
<evidence type="ECO:0000256" key="7">
    <source>
        <dbReference type="ARBA" id="ARBA00023004"/>
    </source>
</evidence>
<dbReference type="GO" id="GO:0006696">
    <property type="term" value="P:ergosterol biosynthetic process"/>
    <property type="evidence" value="ECO:0007669"/>
    <property type="project" value="UniProtKB-ARBA"/>
</dbReference>
<comment type="cofactor">
    <cofactor evidence="1 24">
        <name>heme</name>
        <dbReference type="ChEBI" id="CHEBI:30413"/>
    </cofactor>
</comment>
<feature type="transmembrane region" description="Helical" evidence="26">
    <location>
        <begin position="15"/>
        <end position="36"/>
    </location>
</feature>
<keyword evidence="9 26" id="KW-0472">Membrane</keyword>
<dbReference type="EMBL" id="KM492818">
    <property type="protein sequence ID" value="AIY55347.1"/>
    <property type="molecule type" value="Genomic_DNA"/>
</dbReference>
<protein>
    <recommendedName>
        <fullName evidence="11">sterol 14alpha-demethylase</fullName>
        <ecNumber evidence="11">1.14.14.154</ecNumber>
    </recommendedName>
    <alternativeName>
        <fullName evidence="13">Cytochrome P450 51</fullName>
    </alternativeName>
    <alternativeName>
        <fullName evidence="15">Cytochrome P450-14DM</fullName>
    </alternativeName>
    <alternativeName>
        <fullName evidence="12">Cytochrome P450-LIA1</fullName>
    </alternativeName>
    <alternativeName>
        <fullName evidence="14">Sterol 14-alpha demethylase</fullName>
    </alternativeName>
</protein>
<evidence type="ECO:0000256" key="17">
    <source>
        <dbReference type="ARBA" id="ARBA00047587"/>
    </source>
</evidence>
<keyword evidence="26" id="KW-1133">Transmembrane helix</keyword>
<keyword evidence="6 25" id="KW-0560">Oxidoreductase</keyword>
<comment type="catalytic activity">
    <reaction evidence="16">
        <text>32-hydroxylanosterol + reduced [NADPH--hemoprotein reductase] + O2 = 32-oxolanosterol + oxidized [NADPH--hemoprotein reductase] + 2 H2O + H(+)</text>
        <dbReference type="Rhea" id="RHEA:75107"/>
        <dbReference type="Rhea" id="RHEA-COMP:11964"/>
        <dbReference type="Rhea" id="RHEA-COMP:11965"/>
        <dbReference type="ChEBI" id="CHEBI:15377"/>
        <dbReference type="ChEBI" id="CHEBI:15378"/>
        <dbReference type="ChEBI" id="CHEBI:15379"/>
        <dbReference type="ChEBI" id="CHEBI:57618"/>
        <dbReference type="ChEBI" id="CHEBI:58210"/>
        <dbReference type="ChEBI" id="CHEBI:166681"/>
        <dbReference type="ChEBI" id="CHEBI:166806"/>
    </reaction>
    <physiologicalReaction direction="left-to-right" evidence="16">
        <dbReference type="Rhea" id="RHEA:75108"/>
    </physiologicalReaction>
</comment>
<evidence type="ECO:0000256" key="25">
    <source>
        <dbReference type="RuleBase" id="RU000461"/>
    </source>
</evidence>
<dbReference type="GO" id="GO:0020037">
    <property type="term" value="F:heme binding"/>
    <property type="evidence" value="ECO:0007669"/>
    <property type="project" value="InterPro"/>
</dbReference>
<evidence type="ECO:0000256" key="13">
    <source>
        <dbReference type="ARBA" id="ARBA00042983"/>
    </source>
</evidence>
<evidence type="ECO:0000256" key="20">
    <source>
        <dbReference type="ARBA" id="ARBA00048479"/>
    </source>
</evidence>
<comment type="catalytic activity">
    <reaction evidence="19">
        <text>a 14alpha-methyl steroid + 3 reduced [NADPH--hemoprotein reductase] + 3 O2 = a Delta(14) steroid + formate + 3 oxidized [NADPH--hemoprotein reductase] + 4 H2O + 4 H(+)</text>
        <dbReference type="Rhea" id="RHEA:54028"/>
        <dbReference type="Rhea" id="RHEA-COMP:11964"/>
        <dbReference type="Rhea" id="RHEA-COMP:11965"/>
        <dbReference type="ChEBI" id="CHEBI:15377"/>
        <dbReference type="ChEBI" id="CHEBI:15378"/>
        <dbReference type="ChEBI" id="CHEBI:15379"/>
        <dbReference type="ChEBI" id="CHEBI:15740"/>
        <dbReference type="ChEBI" id="CHEBI:57618"/>
        <dbReference type="ChEBI" id="CHEBI:58210"/>
        <dbReference type="ChEBI" id="CHEBI:138029"/>
        <dbReference type="ChEBI" id="CHEBI:138031"/>
        <dbReference type="EC" id="1.14.14.154"/>
    </reaction>
    <physiologicalReaction direction="left-to-right" evidence="19">
        <dbReference type="Rhea" id="RHEA:54029"/>
    </physiologicalReaction>
</comment>
<dbReference type="InterPro" id="IPR017972">
    <property type="entry name" value="Cyt_P450_CS"/>
</dbReference>
<evidence type="ECO:0000256" key="16">
    <source>
        <dbReference type="ARBA" id="ARBA00047379"/>
    </source>
</evidence>
<comment type="catalytic activity">
    <reaction evidence="18">
        <text>lanosterol + 3 reduced [NADPH--hemoprotein reductase] + 3 O2 = 4,4-dimethyl-5alpha-cholesta-8,14,24-trien-3beta-ol + formate + 3 oxidized [NADPH--hemoprotein reductase] + 4 H2O + 4 H(+)</text>
        <dbReference type="Rhea" id="RHEA:25286"/>
        <dbReference type="Rhea" id="RHEA-COMP:11964"/>
        <dbReference type="Rhea" id="RHEA-COMP:11965"/>
        <dbReference type="ChEBI" id="CHEBI:15377"/>
        <dbReference type="ChEBI" id="CHEBI:15378"/>
        <dbReference type="ChEBI" id="CHEBI:15379"/>
        <dbReference type="ChEBI" id="CHEBI:15740"/>
        <dbReference type="ChEBI" id="CHEBI:16521"/>
        <dbReference type="ChEBI" id="CHEBI:17813"/>
        <dbReference type="ChEBI" id="CHEBI:57618"/>
        <dbReference type="ChEBI" id="CHEBI:58210"/>
        <dbReference type="EC" id="1.14.14.154"/>
    </reaction>
    <physiologicalReaction direction="left-to-right" evidence="18">
        <dbReference type="Rhea" id="RHEA:25287"/>
    </physiologicalReaction>
</comment>
<dbReference type="InterPro" id="IPR036396">
    <property type="entry name" value="Cyt_P450_sf"/>
</dbReference>
<dbReference type="AlphaFoldDB" id="A0A0A7DZ71"/>
<comment type="catalytic activity">
    <reaction evidence="21">
        <text>a 14alpha-methyl steroid + reduced [NADPH--hemoprotein reductase] + O2 = a 14alpha-hydroxymethyl steroid + oxidized [NADPH--hemoprotein reductase] + H2O + H(+)</text>
        <dbReference type="Rhea" id="RHEA:68060"/>
        <dbReference type="Rhea" id="RHEA-COMP:11964"/>
        <dbReference type="Rhea" id="RHEA-COMP:11965"/>
        <dbReference type="ChEBI" id="CHEBI:15377"/>
        <dbReference type="ChEBI" id="CHEBI:15378"/>
        <dbReference type="ChEBI" id="CHEBI:15379"/>
        <dbReference type="ChEBI" id="CHEBI:57618"/>
        <dbReference type="ChEBI" id="CHEBI:58210"/>
        <dbReference type="ChEBI" id="CHEBI:138029"/>
        <dbReference type="ChEBI" id="CHEBI:176901"/>
    </reaction>
    <physiologicalReaction direction="left-to-right" evidence="21">
        <dbReference type="Rhea" id="RHEA:68061"/>
    </physiologicalReaction>
</comment>
<dbReference type="CDD" id="cd11042">
    <property type="entry name" value="CYP51-like"/>
    <property type="match status" value="1"/>
</dbReference>
<keyword evidence="7 24" id="KW-0408">Iron</keyword>
<evidence type="ECO:0000256" key="14">
    <source>
        <dbReference type="ARBA" id="ARBA00043106"/>
    </source>
</evidence>
<evidence type="ECO:0000256" key="12">
    <source>
        <dbReference type="ARBA" id="ARBA00042513"/>
    </source>
</evidence>
<keyword evidence="4 24" id="KW-0349">Heme</keyword>
<comment type="subcellular location">
    <subcellularLocation>
        <location evidence="2">Membrane</location>
    </subcellularLocation>
</comment>
<evidence type="ECO:0000256" key="9">
    <source>
        <dbReference type="ARBA" id="ARBA00023136"/>
    </source>
</evidence>
<evidence type="ECO:0000256" key="24">
    <source>
        <dbReference type="PIRSR" id="PIRSR602403-1"/>
    </source>
</evidence>
<dbReference type="PROSITE" id="PS00086">
    <property type="entry name" value="CYTOCHROME_P450"/>
    <property type="match status" value="1"/>
</dbReference>
<comment type="catalytic activity">
    <reaction evidence="23">
        <text>a 14alpha-formyl steroid + reduced [NADPH--hemoprotein reductase] + O2 = a Delta(14) steroid + formate + oxidized [NADPH--hemoprotein reductase] + H2O + 2 H(+)</text>
        <dbReference type="Rhea" id="RHEA:68068"/>
        <dbReference type="Rhea" id="RHEA-COMP:11964"/>
        <dbReference type="Rhea" id="RHEA-COMP:11965"/>
        <dbReference type="ChEBI" id="CHEBI:15377"/>
        <dbReference type="ChEBI" id="CHEBI:15378"/>
        <dbReference type="ChEBI" id="CHEBI:15379"/>
        <dbReference type="ChEBI" id="CHEBI:15740"/>
        <dbReference type="ChEBI" id="CHEBI:57618"/>
        <dbReference type="ChEBI" id="CHEBI:58210"/>
        <dbReference type="ChEBI" id="CHEBI:138031"/>
        <dbReference type="ChEBI" id="CHEBI:176902"/>
    </reaction>
    <physiologicalReaction direction="left-to-right" evidence="23">
        <dbReference type="Rhea" id="RHEA:68069"/>
    </physiologicalReaction>
</comment>
<comment type="catalytic activity">
    <reaction evidence="22">
        <text>lanosterol + reduced [NADPH--hemoprotein reductase] + O2 = 32-hydroxylanosterol + oxidized [NADPH--hemoprotein reductase] + H2O + H(+)</text>
        <dbReference type="Rhea" id="RHEA:75103"/>
        <dbReference type="Rhea" id="RHEA-COMP:11964"/>
        <dbReference type="Rhea" id="RHEA-COMP:11965"/>
        <dbReference type="ChEBI" id="CHEBI:15377"/>
        <dbReference type="ChEBI" id="CHEBI:15378"/>
        <dbReference type="ChEBI" id="CHEBI:15379"/>
        <dbReference type="ChEBI" id="CHEBI:16521"/>
        <dbReference type="ChEBI" id="CHEBI:57618"/>
        <dbReference type="ChEBI" id="CHEBI:58210"/>
        <dbReference type="ChEBI" id="CHEBI:166806"/>
    </reaction>
    <physiologicalReaction direction="left-to-right" evidence="22">
        <dbReference type="Rhea" id="RHEA:75104"/>
    </physiologicalReaction>
</comment>
<evidence type="ECO:0000256" key="5">
    <source>
        <dbReference type="ARBA" id="ARBA00022723"/>
    </source>
</evidence>
<dbReference type="FunFam" id="1.10.630.10:FF:000033">
    <property type="entry name" value="14-alpha sterol demethylase"/>
    <property type="match status" value="1"/>
</dbReference>
<comment type="catalytic activity">
    <reaction evidence="20">
        <text>32-oxolanosterol + reduced [NADPH--hemoprotein reductase] + O2 = 4,4-dimethyl-5alpha-cholesta-8,14,24-trien-3beta-ol + formate + oxidized [NADPH--hemoprotein reductase] + H2O + 2 H(+)</text>
        <dbReference type="Rhea" id="RHEA:75111"/>
        <dbReference type="Rhea" id="RHEA-COMP:11964"/>
        <dbReference type="Rhea" id="RHEA-COMP:11965"/>
        <dbReference type="ChEBI" id="CHEBI:15377"/>
        <dbReference type="ChEBI" id="CHEBI:15378"/>
        <dbReference type="ChEBI" id="CHEBI:15379"/>
        <dbReference type="ChEBI" id="CHEBI:15740"/>
        <dbReference type="ChEBI" id="CHEBI:17813"/>
        <dbReference type="ChEBI" id="CHEBI:57618"/>
        <dbReference type="ChEBI" id="CHEBI:58210"/>
        <dbReference type="ChEBI" id="CHEBI:166681"/>
    </reaction>
    <physiologicalReaction direction="left-to-right" evidence="20">
        <dbReference type="Rhea" id="RHEA:75112"/>
    </physiologicalReaction>
</comment>
<dbReference type="GO" id="GO:0005506">
    <property type="term" value="F:iron ion binding"/>
    <property type="evidence" value="ECO:0007669"/>
    <property type="project" value="InterPro"/>
</dbReference>